<evidence type="ECO:0000256" key="6">
    <source>
        <dbReference type="ARBA" id="ARBA00023136"/>
    </source>
</evidence>
<dbReference type="Proteomes" id="UP001242045">
    <property type="component" value="Unassembled WGS sequence"/>
</dbReference>
<reference evidence="10" key="1">
    <citation type="submission" date="2023-07" db="EMBL/GenBank/DDBJ databases">
        <title>Sorghum-associated microbial communities from plants grown in Nebraska, USA.</title>
        <authorList>
            <person name="Schachtman D."/>
        </authorList>
    </citation>
    <scope>NUCLEOTIDE SEQUENCE</scope>
    <source>
        <strain evidence="10">DS3754</strain>
    </source>
</reference>
<sequence>MSSADDITDKDINDIDGLAGAYVLGTLSATGRAAVEVRMRSEPALREAVRAWEARLQPLTALAEPAEPSPSLWARIERSVDGLGRASKAQAAGVVGWWNNLKLWRGLAAGGFATAALLLAAVVTRVGAPPATQYMVVLVAPENKSPGWVIQANSSRQLNLVPLGTFEVPPQKTLQFWTKADQWRGPVSLGLVKQQGQTLRIPIDKLPPLEPNQLFELTLEPENGSPLDRPTGPIQFIGRAVKVM</sequence>
<evidence type="ECO:0000256" key="2">
    <source>
        <dbReference type="ARBA" id="ARBA00004236"/>
    </source>
</evidence>
<evidence type="ECO:0000256" key="8">
    <source>
        <dbReference type="ARBA" id="ARBA00030803"/>
    </source>
</evidence>
<gene>
    <name evidence="10" type="ORF">J2W31_006038</name>
</gene>
<organism evidence="10 11">
    <name type="scientific">Variovorax boronicumulans</name>
    <dbReference type="NCBI Taxonomy" id="436515"/>
    <lineage>
        <taxon>Bacteria</taxon>
        <taxon>Pseudomonadati</taxon>
        <taxon>Pseudomonadota</taxon>
        <taxon>Betaproteobacteria</taxon>
        <taxon>Burkholderiales</taxon>
        <taxon>Comamonadaceae</taxon>
        <taxon>Variovorax</taxon>
    </lineage>
</organism>
<evidence type="ECO:0000256" key="7">
    <source>
        <dbReference type="ARBA" id="ARBA00029829"/>
    </source>
</evidence>
<dbReference type="EMBL" id="JAUSRD010000022">
    <property type="protein sequence ID" value="MDP9896896.1"/>
    <property type="molecule type" value="Genomic_DNA"/>
</dbReference>
<dbReference type="GO" id="GO:0005886">
    <property type="term" value="C:plasma membrane"/>
    <property type="evidence" value="ECO:0007669"/>
    <property type="project" value="UniProtKB-SubCell"/>
</dbReference>
<dbReference type="InterPro" id="IPR051474">
    <property type="entry name" value="Anti-sigma-K/W_factor"/>
</dbReference>
<dbReference type="PANTHER" id="PTHR37461">
    <property type="entry name" value="ANTI-SIGMA-K FACTOR RSKA"/>
    <property type="match status" value="1"/>
</dbReference>
<dbReference type="GO" id="GO:0016989">
    <property type="term" value="F:sigma factor antagonist activity"/>
    <property type="evidence" value="ECO:0007669"/>
    <property type="project" value="TreeGrafter"/>
</dbReference>
<evidence type="ECO:0000256" key="5">
    <source>
        <dbReference type="ARBA" id="ARBA00022989"/>
    </source>
</evidence>
<evidence type="ECO:0000259" key="9">
    <source>
        <dbReference type="Pfam" id="PF10099"/>
    </source>
</evidence>
<dbReference type="GO" id="GO:0006417">
    <property type="term" value="P:regulation of translation"/>
    <property type="evidence" value="ECO:0007669"/>
    <property type="project" value="TreeGrafter"/>
</dbReference>
<keyword evidence="6" id="KW-0472">Membrane</keyword>
<dbReference type="RefSeq" id="WP_307687026.1">
    <property type="nucleotide sequence ID" value="NZ_JAUSRD010000022.1"/>
</dbReference>
<evidence type="ECO:0000256" key="4">
    <source>
        <dbReference type="ARBA" id="ARBA00022692"/>
    </source>
</evidence>
<evidence type="ECO:0000313" key="11">
    <source>
        <dbReference type="Proteomes" id="UP001242045"/>
    </source>
</evidence>
<keyword evidence="5" id="KW-1133">Transmembrane helix</keyword>
<proteinExistence type="predicted"/>
<comment type="caution">
    <text evidence="10">The sequence shown here is derived from an EMBL/GenBank/DDBJ whole genome shotgun (WGS) entry which is preliminary data.</text>
</comment>
<keyword evidence="4" id="KW-0812">Transmembrane</keyword>
<accession>A0AAW8DAV3</accession>
<dbReference type="PANTHER" id="PTHR37461:SF1">
    <property type="entry name" value="ANTI-SIGMA-K FACTOR RSKA"/>
    <property type="match status" value="1"/>
</dbReference>
<protein>
    <recommendedName>
        <fullName evidence="8">Regulator of SigK</fullName>
    </recommendedName>
    <alternativeName>
        <fullName evidence="7">Sigma-K anti-sigma factor RskA</fullName>
    </alternativeName>
</protein>
<dbReference type="Gene3D" id="1.10.10.1320">
    <property type="entry name" value="Anti-sigma factor, zinc-finger domain"/>
    <property type="match status" value="1"/>
</dbReference>
<evidence type="ECO:0000256" key="3">
    <source>
        <dbReference type="ARBA" id="ARBA00022475"/>
    </source>
</evidence>
<dbReference type="AlphaFoldDB" id="A0AAW8DAV3"/>
<name>A0AAW8DAV3_9BURK</name>
<dbReference type="InterPro" id="IPR018764">
    <property type="entry name" value="RskA_C"/>
</dbReference>
<evidence type="ECO:0000313" key="10">
    <source>
        <dbReference type="EMBL" id="MDP9896896.1"/>
    </source>
</evidence>
<dbReference type="InterPro" id="IPR041916">
    <property type="entry name" value="Anti_sigma_zinc_sf"/>
</dbReference>
<feature type="domain" description="Anti-sigma K factor RskA C-terminal" evidence="9">
    <location>
        <begin position="113"/>
        <end position="234"/>
    </location>
</feature>
<keyword evidence="3" id="KW-1003">Cell membrane</keyword>
<evidence type="ECO:0000256" key="1">
    <source>
        <dbReference type="ARBA" id="ARBA00004167"/>
    </source>
</evidence>
<dbReference type="Pfam" id="PF10099">
    <property type="entry name" value="RskA_C"/>
    <property type="match status" value="1"/>
</dbReference>
<comment type="subcellular location">
    <subcellularLocation>
        <location evidence="2">Cell membrane</location>
    </subcellularLocation>
    <subcellularLocation>
        <location evidence="1">Membrane</location>
        <topology evidence="1">Single-pass membrane protein</topology>
    </subcellularLocation>
</comment>